<evidence type="ECO:0000313" key="3">
    <source>
        <dbReference type="EMBL" id="KIW41145.1"/>
    </source>
</evidence>
<feature type="compositionally biased region" description="Low complexity" evidence="1">
    <location>
        <begin position="718"/>
        <end position="729"/>
    </location>
</feature>
<name>A0A0D2DFG2_9EURO</name>
<feature type="compositionally biased region" description="Acidic residues" evidence="1">
    <location>
        <begin position="694"/>
        <end position="711"/>
    </location>
</feature>
<feature type="transmembrane region" description="Helical" evidence="2">
    <location>
        <begin position="202"/>
        <end position="227"/>
    </location>
</feature>
<dbReference type="HOGENOM" id="CLU_019894_0_0_1"/>
<keyword evidence="2" id="KW-1133">Transmembrane helix</keyword>
<accession>A0A0D2DFG2</accession>
<dbReference type="GeneID" id="27358802"/>
<feature type="region of interest" description="Disordered" evidence="1">
    <location>
        <begin position="692"/>
        <end position="784"/>
    </location>
</feature>
<dbReference type="AlphaFoldDB" id="A0A0D2DFG2"/>
<evidence type="ECO:0000256" key="1">
    <source>
        <dbReference type="SAM" id="MobiDB-lite"/>
    </source>
</evidence>
<gene>
    <name evidence="3" type="ORF">PV06_06728</name>
</gene>
<evidence type="ECO:0000313" key="4">
    <source>
        <dbReference type="Proteomes" id="UP000053342"/>
    </source>
</evidence>
<sequence length="784" mass="84162">MAGLVAFLRGFICSDFLSRMVVRRGELSCCPGFSRVLFSLLFWPPGLVYCVKKRHALERARTVPPQKHMAARDRRGFKVVPTVDGDVSTSQIYDSERDVPLRALAPIGRKPVAASHQSPASIVNSTTIEQQETMLYTPPTTADKPPPPLFVSSGLGRPARKPIVNWVDAAATLLSVLCLIASVVVISPSFAYAAELAYTRQIIAVGFLLGVMSQCMLRTVPFAFLLIEAQYGRSTLQNLDGLLRWTPLANNLGAIWRTCIVILLLLPLGLSVGYKRYTGGIGDTHATMKTVGLGPTAPPGTQGIGFTSTMTNATLPFVGATIDNETVPSFGAARGGGGGGGQVYGYNLVLFSTTDAAALDAPLPENVSSIQHSLGPGEAATISADVRGTASHYHTLGDSDRSNASWADAWTYGAWKTITLYNGYKFGFLAVSTASGDGPGWYNSSWVYMGAYPTDNDDDDDRVTFQRTASLCTVSRKSCHATWTVTSSSILLASATCDSDLWSGYQYLTSSQLGVADSMPPLMAEYLAPFATTRNASDWRVPSFALAAASMYQSRVASSSGSVPVQLAGSLYQDWLLNDTTSGTSFGTINDTGTPLNLSTGAYTERYNGTLTRVLNRPVLRADWSLYALLAIQPSLTALAFVAVCALHETPISRGFGLISVLAGVERGGLDVLAGATFSGETKRSVTMEIRVVEDDDDEEEDEDEDGDGDGEEHNIGPASPTTTAMATKTKPKTKAKVCSTTNPTTRRRKLQYLIGCGGTTRRPGLTSTTRSRHQRVDRKMKYY</sequence>
<keyword evidence="4" id="KW-1185">Reference proteome</keyword>
<feature type="transmembrane region" description="Helical" evidence="2">
    <location>
        <begin position="166"/>
        <end position="190"/>
    </location>
</feature>
<dbReference type="EMBL" id="KN847337">
    <property type="protein sequence ID" value="KIW41145.1"/>
    <property type="molecule type" value="Genomic_DNA"/>
</dbReference>
<dbReference type="Proteomes" id="UP000053342">
    <property type="component" value="Unassembled WGS sequence"/>
</dbReference>
<dbReference type="RefSeq" id="XP_016261361.1">
    <property type="nucleotide sequence ID" value="XM_016407881.1"/>
</dbReference>
<organism evidence="3 4">
    <name type="scientific">Exophiala oligosperma</name>
    <dbReference type="NCBI Taxonomy" id="215243"/>
    <lineage>
        <taxon>Eukaryota</taxon>
        <taxon>Fungi</taxon>
        <taxon>Dikarya</taxon>
        <taxon>Ascomycota</taxon>
        <taxon>Pezizomycotina</taxon>
        <taxon>Eurotiomycetes</taxon>
        <taxon>Chaetothyriomycetidae</taxon>
        <taxon>Chaetothyriales</taxon>
        <taxon>Herpotrichiellaceae</taxon>
        <taxon>Exophiala</taxon>
    </lineage>
</organism>
<keyword evidence="2" id="KW-0812">Transmembrane</keyword>
<dbReference type="OrthoDB" id="5420013at2759"/>
<feature type="transmembrane region" description="Helical" evidence="2">
    <location>
        <begin position="248"/>
        <end position="270"/>
    </location>
</feature>
<proteinExistence type="predicted"/>
<protein>
    <submittedName>
        <fullName evidence="3">Uncharacterized protein</fullName>
    </submittedName>
</protein>
<dbReference type="VEuPathDB" id="FungiDB:PV06_06728"/>
<reference evidence="3 4" key="1">
    <citation type="submission" date="2015-01" db="EMBL/GenBank/DDBJ databases">
        <title>The Genome Sequence of Exophiala oligosperma CBS72588.</title>
        <authorList>
            <consortium name="The Broad Institute Genomics Platform"/>
            <person name="Cuomo C."/>
            <person name="de Hoog S."/>
            <person name="Gorbushina A."/>
            <person name="Stielow B."/>
            <person name="Teixiera M."/>
            <person name="Abouelleil A."/>
            <person name="Chapman S.B."/>
            <person name="Priest M."/>
            <person name="Young S.K."/>
            <person name="Wortman J."/>
            <person name="Nusbaum C."/>
            <person name="Birren B."/>
        </authorList>
    </citation>
    <scope>NUCLEOTIDE SEQUENCE [LARGE SCALE GENOMIC DNA]</scope>
    <source>
        <strain evidence="3 4">CBS 72588</strain>
    </source>
</reference>
<evidence type="ECO:0000256" key="2">
    <source>
        <dbReference type="SAM" id="Phobius"/>
    </source>
</evidence>
<keyword evidence="2" id="KW-0472">Membrane</keyword>